<proteinExistence type="predicted"/>
<protein>
    <submittedName>
        <fullName evidence="1">Uncharacterized protein</fullName>
    </submittedName>
</protein>
<organism evidence="1 2">
    <name type="scientific">Vreelandella boliviensis LC1</name>
    <dbReference type="NCBI Taxonomy" id="1072583"/>
    <lineage>
        <taxon>Bacteria</taxon>
        <taxon>Pseudomonadati</taxon>
        <taxon>Pseudomonadota</taxon>
        <taxon>Gammaproteobacteria</taxon>
        <taxon>Oceanospirillales</taxon>
        <taxon>Halomonadaceae</taxon>
        <taxon>Vreelandella</taxon>
    </lineage>
</organism>
<dbReference type="AlphaFoldDB" id="A0A7U9GGI8"/>
<evidence type="ECO:0000313" key="1">
    <source>
        <dbReference type="EMBL" id="EHJ93419.1"/>
    </source>
</evidence>
<gene>
    <name evidence="1" type="ORF">KUC_0366</name>
</gene>
<dbReference type="Proteomes" id="UP000005756">
    <property type="component" value="Unassembled WGS sequence"/>
</dbReference>
<name>A0A7U9GGI8_9GAMM</name>
<accession>A0A7U9GGI8</accession>
<dbReference type="EMBL" id="JH393257">
    <property type="protein sequence ID" value="EHJ93419.1"/>
    <property type="molecule type" value="Genomic_DNA"/>
</dbReference>
<evidence type="ECO:0000313" key="2">
    <source>
        <dbReference type="Proteomes" id="UP000005756"/>
    </source>
</evidence>
<sequence length="52" mass="5410">MIIIAIILGAPGGYKPLILIPGVTDMKDCEAAYSPSHAKNALEKRKAGTSGK</sequence>
<reference evidence="1 2" key="1">
    <citation type="submission" date="2011-10" db="EMBL/GenBank/DDBJ databases">
        <authorList>
            <person name="Quillaguamn J."/>
            <person name="Guzmn D."/>
            <person name="Balderrama-Subieta A."/>
            <person name="Cardona-Ortuo C."/>
            <person name="Guevara-Martnez M."/>
            <person name="Callisaya-Quispe N."/>
        </authorList>
    </citation>
    <scope>NUCLEOTIDE SEQUENCE [LARGE SCALE GENOMIC DNA]</scope>
    <source>
        <strain evidence="1 2">LC1</strain>
    </source>
</reference>